<dbReference type="EMBL" id="CM037616">
    <property type="protein sequence ID" value="KAH7993314.1"/>
    <property type="molecule type" value="Genomic_DNA"/>
</dbReference>
<gene>
    <name evidence="1" type="ORF">K3G42_030610</name>
</gene>
<reference evidence="1" key="1">
    <citation type="submission" date="2021-08" db="EMBL/GenBank/DDBJ databases">
        <title>The first chromosome-level gecko genome reveals the dynamic sex chromosomes of Neotropical dwarf geckos (Sphaerodactylidae: Sphaerodactylus).</title>
        <authorList>
            <person name="Pinto B.J."/>
            <person name="Keating S.E."/>
            <person name="Gamble T."/>
        </authorList>
    </citation>
    <scope>NUCLEOTIDE SEQUENCE</scope>
    <source>
        <strain evidence="1">TG3544</strain>
    </source>
</reference>
<evidence type="ECO:0000313" key="1">
    <source>
        <dbReference type="EMBL" id="KAH7993314.1"/>
    </source>
</evidence>
<keyword evidence="2" id="KW-1185">Reference proteome</keyword>
<dbReference type="Proteomes" id="UP000827872">
    <property type="component" value="Linkage Group LG03"/>
</dbReference>
<comment type="caution">
    <text evidence="1">The sequence shown here is derived from an EMBL/GenBank/DDBJ whole genome shotgun (WGS) entry which is preliminary data.</text>
</comment>
<organism evidence="1 2">
    <name type="scientific">Sphaerodactylus townsendi</name>
    <dbReference type="NCBI Taxonomy" id="933632"/>
    <lineage>
        <taxon>Eukaryota</taxon>
        <taxon>Metazoa</taxon>
        <taxon>Chordata</taxon>
        <taxon>Craniata</taxon>
        <taxon>Vertebrata</taxon>
        <taxon>Euteleostomi</taxon>
        <taxon>Lepidosauria</taxon>
        <taxon>Squamata</taxon>
        <taxon>Bifurcata</taxon>
        <taxon>Gekkota</taxon>
        <taxon>Sphaerodactylidae</taxon>
        <taxon>Sphaerodactylus</taxon>
    </lineage>
</organism>
<protein>
    <submittedName>
        <fullName evidence="1">Uncharacterized protein</fullName>
    </submittedName>
</protein>
<accession>A0ACB8EL09</accession>
<sequence length="154" mass="16909">MFRGLLPHGDPATIWTAGSLYCFREHPHDAKLNITCVAPLFPTLKKNLIKPNRLGKAPSSCEYPCVLGFPAGFFFNPLRGFFFLAQLQCLHCGSAGKEGTPPPPQMFVMSALLYPHNIGEGGVLQWPGMPFLTHPQPHVEEASISGDAHKSRKL</sequence>
<evidence type="ECO:0000313" key="2">
    <source>
        <dbReference type="Proteomes" id="UP000827872"/>
    </source>
</evidence>
<name>A0ACB8EL09_9SAUR</name>
<proteinExistence type="predicted"/>